<sequence length="218" mass="22622">MAESEAPRAAALDIALGISPADARPALETLFALDVRFGSLVARATEPTIGLMRLVWWRDALEALDRAPPPAEPLLQACAALAARGVSGAALAALTTGWEVLLDDPALSDESLASHGTARGSALFALAGQLLGAQDPRLAGAGAGWALADLARHSRDPDRAARAWDAAARALARTGGRWPARLRPLGLLAAAARHATTHKEAGPRAAMARLLAFQLFGR</sequence>
<dbReference type="RefSeq" id="WP_252166837.1">
    <property type="nucleotide sequence ID" value="NZ_CP084930.1"/>
</dbReference>
<organism evidence="1 2">
    <name type="scientific">Sphingomonas morindae</name>
    <dbReference type="NCBI Taxonomy" id="1541170"/>
    <lineage>
        <taxon>Bacteria</taxon>
        <taxon>Pseudomonadati</taxon>
        <taxon>Pseudomonadota</taxon>
        <taxon>Alphaproteobacteria</taxon>
        <taxon>Sphingomonadales</taxon>
        <taxon>Sphingomonadaceae</taxon>
        <taxon>Sphingomonas</taxon>
    </lineage>
</organism>
<reference evidence="1" key="1">
    <citation type="journal article" date="2022" name="Toxins">
        <title>Genomic Analysis of Sphingopyxis sp. USTB-05 for Biodegrading Cyanobacterial Hepatotoxins.</title>
        <authorList>
            <person name="Liu C."/>
            <person name="Xu Q."/>
            <person name="Zhao Z."/>
            <person name="Zhang H."/>
            <person name="Liu X."/>
            <person name="Yin C."/>
            <person name="Liu Y."/>
            <person name="Yan H."/>
        </authorList>
    </citation>
    <scope>NUCLEOTIDE SEQUENCE</scope>
    <source>
        <strain evidence="1">NBD5</strain>
    </source>
</reference>
<protein>
    <recommendedName>
        <fullName evidence="3">Phytoene synthase</fullName>
    </recommendedName>
</protein>
<dbReference type="EMBL" id="CP084930">
    <property type="protein sequence ID" value="USI73026.1"/>
    <property type="molecule type" value="Genomic_DNA"/>
</dbReference>
<name>A0ABY4X8L9_9SPHN</name>
<evidence type="ECO:0000313" key="1">
    <source>
        <dbReference type="EMBL" id="USI73026.1"/>
    </source>
</evidence>
<gene>
    <name evidence="1" type="ORF">LHA26_00675</name>
</gene>
<dbReference type="InterPro" id="IPR002060">
    <property type="entry name" value="Squ/phyt_synthse"/>
</dbReference>
<accession>A0ABY4X8L9</accession>
<dbReference type="InterPro" id="IPR008949">
    <property type="entry name" value="Isoprenoid_synthase_dom_sf"/>
</dbReference>
<evidence type="ECO:0000313" key="2">
    <source>
        <dbReference type="Proteomes" id="UP001056937"/>
    </source>
</evidence>
<dbReference type="Pfam" id="PF00494">
    <property type="entry name" value="SQS_PSY"/>
    <property type="match status" value="1"/>
</dbReference>
<proteinExistence type="predicted"/>
<dbReference type="SUPFAM" id="SSF48576">
    <property type="entry name" value="Terpenoid synthases"/>
    <property type="match status" value="1"/>
</dbReference>
<keyword evidence="2" id="KW-1185">Reference proteome</keyword>
<evidence type="ECO:0008006" key="3">
    <source>
        <dbReference type="Google" id="ProtNLM"/>
    </source>
</evidence>
<dbReference type="Proteomes" id="UP001056937">
    <property type="component" value="Chromosome 1"/>
</dbReference>